<reference evidence="2 3" key="1">
    <citation type="submission" date="2018-11" db="EMBL/GenBank/DDBJ databases">
        <title>YIM 102482-1 draft genome.</title>
        <authorList>
            <person name="Li G."/>
            <person name="Jiang Y."/>
        </authorList>
    </citation>
    <scope>NUCLEOTIDE SEQUENCE [LARGE SCALE GENOMIC DNA]</scope>
    <source>
        <strain evidence="2 3">YIM 102482-1</strain>
    </source>
</reference>
<keyword evidence="3" id="KW-1185">Reference proteome</keyword>
<dbReference type="PANTHER" id="PTHR35271">
    <property type="entry name" value="ABC TRANSPORTER, SUBSTRATE-BINDING LIPOPROTEIN-RELATED"/>
    <property type="match status" value="1"/>
</dbReference>
<dbReference type="Pfam" id="PF04392">
    <property type="entry name" value="ABC_sub_bind"/>
    <property type="match status" value="1"/>
</dbReference>
<proteinExistence type="predicted"/>
<dbReference type="RefSeq" id="WP_124968700.1">
    <property type="nucleotide sequence ID" value="NZ_RQVS01000001.1"/>
</dbReference>
<feature type="chain" id="PRO_5039476220" evidence="1">
    <location>
        <begin position="25"/>
        <end position="338"/>
    </location>
</feature>
<sequence length="338" mass="34230">MRKRKFFGGLAVAAVAALTLAGCAGGGTPATTDGATTGTEAGGETFKVGISQFVQHGALDAATAGFQQALADAGLNVEYDLQNANAEQGTTVTIAQAFAADSSIDLVLAVATPSAQAAATAITDRPVLFTAVTDPVSAALVDSNEAPGGNVTGTTDMNPVADQIALIKEVNPEAATVGVIYASGEVNSQIQVDIAQAAATENGMTLKTATVSTTNDIPTALESLGDIDAIYVPTDNLVVAGIDSVMQYSDTNKVPVFSGDTAPVEEAGAIATYGLDYEKLGYQTGEMAVKILKGEAEPATMAVEAQTDFDLVINKTAAAAIGLEIPQALLDRAAKVIE</sequence>
<dbReference type="Proteomes" id="UP000274391">
    <property type="component" value="Unassembled WGS sequence"/>
</dbReference>
<dbReference type="OrthoDB" id="9776955at2"/>
<dbReference type="Gene3D" id="3.40.50.2300">
    <property type="match status" value="2"/>
</dbReference>
<feature type="signal peptide" evidence="1">
    <location>
        <begin position="1"/>
        <end position="24"/>
    </location>
</feature>
<evidence type="ECO:0000313" key="2">
    <source>
        <dbReference type="EMBL" id="RRJ88628.1"/>
    </source>
</evidence>
<evidence type="ECO:0000313" key="3">
    <source>
        <dbReference type="Proteomes" id="UP000274391"/>
    </source>
</evidence>
<evidence type="ECO:0000256" key="1">
    <source>
        <dbReference type="SAM" id="SignalP"/>
    </source>
</evidence>
<keyword evidence="1" id="KW-0732">Signal</keyword>
<dbReference type="PANTHER" id="PTHR35271:SF1">
    <property type="entry name" value="ABC TRANSPORTER, SUBSTRATE-BINDING LIPOPROTEIN"/>
    <property type="match status" value="1"/>
</dbReference>
<protein>
    <submittedName>
        <fullName evidence="2">ABC transporter substrate-binding protein</fullName>
    </submittedName>
</protein>
<comment type="caution">
    <text evidence="2">The sequence shown here is derived from an EMBL/GenBank/DDBJ whole genome shotgun (WGS) entry which is preliminary data.</text>
</comment>
<dbReference type="AlphaFoldDB" id="A0A3P3W2M5"/>
<accession>A0A3P3W2M5</accession>
<dbReference type="InterPro" id="IPR028082">
    <property type="entry name" value="Peripla_BP_I"/>
</dbReference>
<dbReference type="SUPFAM" id="SSF53822">
    <property type="entry name" value="Periplasmic binding protein-like I"/>
    <property type="match status" value="1"/>
</dbReference>
<organism evidence="2 3">
    <name type="scientific">Gulosibacter macacae</name>
    <dbReference type="NCBI Taxonomy" id="2488791"/>
    <lineage>
        <taxon>Bacteria</taxon>
        <taxon>Bacillati</taxon>
        <taxon>Actinomycetota</taxon>
        <taxon>Actinomycetes</taxon>
        <taxon>Micrococcales</taxon>
        <taxon>Microbacteriaceae</taxon>
        <taxon>Gulosibacter</taxon>
    </lineage>
</organism>
<dbReference type="EMBL" id="RQVS01000001">
    <property type="protein sequence ID" value="RRJ88628.1"/>
    <property type="molecule type" value="Genomic_DNA"/>
</dbReference>
<gene>
    <name evidence="2" type="ORF">EG850_00300</name>
</gene>
<dbReference type="PROSITE" id="PS51257">
    <property type="entry name" value="PROKAR_LIPOPROTEIN"/>
    <property type="match status" value="1"/>
</dbReference>
<dbReference type="InterPro" id="IPR007487">
    <property type="entry name" value="ABC_transpt-TYRBP-like"/>
</dbReference>
<name>A0A3P3W2M5_9MICO</name>
<dbReference type="CDD" id="cd06325">
    <property type="entry name" value="PBP1_ABC_unchar_transporter"/>
    <property type="match status" value="1"/>
</dbReference>